<organism evidence="14">
    <name type="scientific">Drosophila persimilis</name>
    <name type="common">Fruit fly</name>
    <dbReference type="NCBI Taxonomy" id="7234"/>
    <lineage>
        <taxon>Eukaryota</taxon>
        <taxon>Metazoa</taxon>
        <taxon>Ecdysozoa</taxon>
        <taxon>Arthropoda</taxon>
        <taxon>Hexapoda</taxon>
        <taxon>Insecta</taxon>
        <taxon>Pterygota</taxon>
        <taxon>Neoptera</taxon>
        <taxon>Endopterygota</taxon>
        <taxon>Diptera</taxon>
        <taxon>Brachycera</taxon>
        <taxon>Muscomorpha</taxon>
        <taxon>Ephydroidea</taxon>
        <taxon>Drosophilidae</taxon>
        <taxon>Drosophila</taxon>
        <taxon>Sophophora</taxon>
    </lineage>
</organism>
<evidence type="ECO:0000256" key="11">
    <source>
        <dbReference type="SAM" id="SignalP"/>
    </source>
</evidence>
<dbReference type="Proteomes" id="UP000008744">
    <property type="component" value="Unassembled WGS sequence"/>
</dbReference>
<dbReference type="eggNOG" id="KOG3627">
    <property type="taxonomic scope" value="Eukaryota"/>
</dbReference>
<dbReference type="SUPFAM" id="SSF50494">
    <property type="entry name" value="Trypsin-like serine proteases"/>
    <property type="match status" value="1"/>
</dbReference>
<gene>
    <name evidence="13" type="primary">Dper\GL25243</name>
    <name evidence="13" type="ORF">Dper_GL25243</name>
</gene>
<dbReference type="InterPro" id="IPR050430">
    <property type="entry name" value="Peptidase_S1"/>
</dbReference>
<dbReference type="GO" id="GO:0004252">
    <property type="term" value="F:serine-type endopeptidase activity"/>
    <property type="evidence" value="ECO:0007669"/>
    <property type="project" value="UniProtKB-EC"/>
</dbReference>
<keyword evidence="8" id="KW-1015">Disulfide bond</keyword>
<reference evidence="13 14" key="1">
    <citation type="journal article" date="2007" name="Nature">
        <title>Evolution of genes and genomes on the Drosophila phylogeny.</title>
        <authorList>
            <consortium name="Drosophila 12 Genomes Consortium"/>
            <person name="Clark A.G."/>
            <person name="Eisen M.B."/>
            <person name="Smith D.R."/>
            <person name="Bergman C.M."/>
            <person name="Oliver B."/>
            <person name="Markow T.A."/>
            <person name="Kaufman T.C."/>
            <person name="Kellis M."/>
            <person name="Gelbart W."/>
            <person name="Iyer V.N."/>
            <person name="Pollard D.A."/>
            <person name="Sackton T.B."/>
            <person name="Larracuente A.M."/>
            <person name="Singh N.D."/>
            <person name="Abad J.P."/>
            <person name="Abt D.N."/>
            <person name="Adryan B."/>
            <person name="Aguade M."/>
            <person name="Akashi H."/>
            <person name="Anderson W.W."/>
            <person name="Aquadro C.F."/>
            <person name="Ardell D.H."/>
            <person name="Arguello R."/>
            <person name="Artieri C.G."/>
            <person name="Barbash D.A."/>
            <person name="Barker D."/>
            <person name="Barsanti P."/>
            <person name="Batterham P."/>
            <person name="Batzoglou S."/>
            <person name="Begun D."/>
            <person name="Bhutkar A."/>
            <person name="Blanco E."/>
            <person name="Bosak S.A."/>
            <person name="Bradley R.K."/>
            <person name="Brand A.D."/>
            <person name="Brent M.R."/>
            <person name="Brooks A.N."/>
            <person name="Brown R.H."/>
            <person name="Butlin R.K."/>
            <person name="Caggese C."/>
            <person name="Calvi B.R."/>
            <person name="Bernardo de Carvalho A."/>
            <person name="Caspi A."/>
            <person name="Castrezana S."/>
            <person name="Celniker S.E."/>
            <person name="Chang J.L."/>
            <person name="Chapple C."/>
            <person name="Chatterji S."/>
            <person name="Chinwalla A."/>
            <person name="Civetta A."/>
            <person name="Clifton S.W."/>
            <person name="Comeron J.M."/>
            <person name="Costello J.C."/>
            <person name="Coyne J.A."/>
            <person name="Daub J."/>
            <person name="David R.G."/>
            <person name="Delcher A.L."/>
            <person name="Delehaunty K."/>
            <person name="Do C.B."/>
            <person name="Ebling H."/>
            <person name="Edwards K."/>
            <person name="Eickbush T."/>
            <person name="Evans J.D."/>
            <person name="Filipski A."/>
            <person name="Findeiss S."/>
            <person name="Freyhult E."/>
            <person name="Fulton L."/>
            <person name="Fulton R."/>
            <person name="Garcia A.C."/>
            <person name="Gardiner A."/>
            <person name="Garfield D.A."/>
            <person name="Garvin B.E."/>
            <person name="Gibson G."/>
            <person name="Gilbert D."/>
            <person name="Gnerre S."/>
            <person name="Godfrey J."/>
            <person name="Good R."/>
            <person name="Gotea V."/>
            <person name="Gravely B."/>
            <person name="Greenberg A.J."/>
            <person name="Griffiths-Jones S."/>
            <person name="Gross S."/>
            <person name="Guigo R."/>
            <person name="Gustafson E.A."/>
            <person name="Haerty W."/>
            <person name="Hahn M.W."/>
            <person name="Halligan D.L."/>
            <person name="Halpern A.L."/>
            <person name="Halter G.M."/>
            <person name="Han M.V."/>
            <person name="Heger A."/>
            <person name="Hillier L."/>
            <person name="Hinrichs A.S."/>
            <person name="Holmes I."/>
            <person name="Hoskins R.A."/>
            <person name="Hubisz M.J."/>
            <person name="Hultmark D."/>
            <person name="Huntley M.A."/>
            <person name="Jaffe D.B."/>
            <person name="Jagadeeshan S."/>
            <person name="Jeck W.R."/>
            <person name="Johnson J."/>
            <person name="Jones C.D."/>
            <person name="Jordan W.C."/>
            <person name="Karpen G.H."/>
            <person name="Kataoka E."/>
            <person name="Keightley P.D."/>
            <person name="Kheradpour P."/>
            <person name="Kirkness E.F."/>
            <person name="Koerich L.B."/>
            <person name="Kristiansen K."/>
            <person name="Kudrna D."/>
            <person name="Kulathinal R.J."/>
            <person name="Kumar S."/>
            <person name="Kwok R."/>
            <person name="Lander E."/>
            <person name="Langley C.H."/>
            <person name="Lapoint R."/>
            <person name="Lazzaro B.P."/>
            <person name="Lee S.J."/>
            <person name="Levesque L."/>
            <person name="Li R."/>
            <person name="Lin C.F."/>
            <person name="Lin M.F."/>
            <person name="Lindblad-Toh K."/>
            <person name="Llopart A."/>
            <person name="Long M."/>
            <person name="Low L."/>
            <person name="Lozovsky E."/>
            <person name="Lu J."/>
            <person name="Luo M."/>
            <person name="Machado C.A."/>
            <person name="Makalowski W."/>
            <person name="Marzo M."/>
            <person name="Matsuda M."/>
            <person name="Matzkin L."/>
            <person name="McAllister B."/>
            <person name="McBride C.S."/>
            <person name="McKernan B."/>
            <person name="McKernan K."/>
            <person name="Mendez-Lago M."/>
            <person name="Minx P."/>
            <person name="Mollenhauer M.U."/>
            <person name="Montooth K."/>
            <person name="Mount S.M."/>
            <person name="Mu X."/>
            <person name="Myers E."/>
            <person name="Negre B."/>
            <person name="Newfeld S."/>
            <person name="Nielsen R."/>
            <person name="Noor M.A."/>
            <person name="O'Grady P."/>
            <person name="Pachter L."/>
            <person name="Papaceit M."/>
            <person name="Parisi M.J."/>
            <person name="Parisi M."/>
            <person name="Parts L."/>
            <person name="Pedersen J.S."/>
            <person name="Pesole G."/>
            <person name="Phillippy A.M."/>
            <person name="Ponting C.P."/>
            <person name="Pop M."/>
            <person name="Porcelli D."/>
            <person name="Powell J.R."/>
            <person name="Prohaska S."/>
            <person name="Pruitt K."/>
            <person name="Puig M."/>
            <person name="Quesneville H."/>
            <person name="Ram K.R."/>
            <person name="Rand D."/>
            <person name="Rasmussen M.D."/>
            <person name="Reed L.K."/>
            <person name="Reenan R."/>
            <person name="Reily A."/>
            <person name="Remington K.A."/>
            <person name="Rieger T.T."/>
            <person name="Ritchie M.G."/>
            <person name="Robin C."/>
            <person name="Rogers Y.H."/>
            <person name="Rohde C."/>
            <person name="Rozas J."/>
            <person name="Rubenfield M.J."/>
            <person name="Ruiz A."/>
            <person name="Russo S."/>
            <person name="Salzberg S.L."/>
            <person name="Sanchez-Gracia A."/>
            <person name="Saranga D.J."/>
            <person name="Sato H."/>
            <person name="Schaeffer S.W."/>
            <person name="Schatz M.C."/>
            <person name="Schlenke T."/>
            <person name="Schwartz R."/>
            <person name="Segarra C."/>
            <person name="Singh R.S."/>
            <person name="Sirot L."/>
            <person name="Sirota M."/>
            <person name="Sisneros N.B."/>
            <person name="Smith C.D."/>
            <person name="Smith T.F."/>
            <person name="Spieth J."/>
            <person name="Stage D.E."/>
            <person name="Stark A."/>
            <person name="Stephan W."/>
            <person name="Strausberg R.L."/>
            <person name="Strempel S."/>
            <person name="Sturgill D."/>
            <person name="Sutton G."/>
            <person name="Sutton G.G."/>
            <person name="Tao W."/>
            <person name="Teichmann S."/>
            <person name="Tobari Y.N."/>
            <person name="Tomimura Y."/>
            <person name="Tsolas J.M."/>
            <person name="Valente V.L."/>
            <person name="Venter E."/>
            <person name="Venter J.C."/>
            <person name="Vicario S."/>
            <person name="Vieira F.G."/>
            <person name="Vilella A.J."/>
            <person name="Villasante A."/>
            <person name="Walenz B."/>
            <person name="Wang J."/>
            <person name="Wasserman M."/>
            <person name="Watts T."/>
            <person name="Wilson D."/>
            <person name="Wilson R.K."/>
            <person name="Wing R.A."/>
            <person name="Wolfner M.F."/>
            <person name="Wong A."/>
            <person name="Wong G.K."/>
            <person name="Wu C.I."/>
            <person name="Wu G."/>
            <person name="Yamamoto D."/>
            <person name="Yang H.P."/>
            <person name="Yang S.P."/>
            <person name="Yorke J.A."/>
            <person name="Yoshida K."/>
            <person name="Zdobnov E."/>
            <person name="Zhang P."/>
            <person name="Zhang Y."/>
            <person name="Zimin A.V."/>
            <person name="Baldwin J."/>
            <person name="Abdouelleil A."/>
            <person name="Abdulkadir J."/>
            <person name="Abebe A."/>
            <person name="Abera B."/>
            <person name="Abreu J."/>
            <person name="Acer S.C."/>
            <person name="Aftuck L."/>
            <person name="Alexander A."/>
            <person name="An P."/>
            <person name="Anderson E."/>
            <person name="Anderson S."/>
            <person name="Arachi H."/>
            <person name="Azer M."/>
            <person name="Bachantsang P."/>
            <person name="Barry A."/>
            <person name="Bayul T."/>
            <person name="Berlin A."/>
            <person name="Bessette D."/>
            <person name="Bloom T."/>
            <person name="Blye J."/>
            <person name="Boguslavskiy L."/>
            <person name="Bonnet C."/>
            <person name="Boukhgalter B."/>
            <person name="Bourzgui I."/>
            <person name="Brown A."/>
            <person name="Cahill P."/>
            <person name="Channer S."/>
            <person name="Cheshatsang Y."/>
            <person name="Chuda L."/>
            <person name="Citroen M."/>
            <person name="Collymore A."/>
            <person name="Cooke P."/>
            <person name="Costello M."/>
            <person name="D'Aco K."/>
            <person name="Daza R."/>
            <person name="De Haan G."/>
            <person name="DeGray S."/>
            <person name="DeMaso C."/>
            <person name="Dhargay N."/>
            <person name="Dooley K."/>
            <person name="Dooley E."/>
            <person name="Doricent M."/>
            <person name="Dorje P."/>
            <person name="Dorjee K."/>
            <person name="Dupes A."/>
            <person name="Elong R."/>
            <person name="Falk J."/>
            <person name="Farina A."/>
            <person name="Faro S."/>
            <person name="Ferguson D."/>
            <person name="Fisher S."/>
            <person name="Foley C.D."/>
            <person name="Franke A."/>
            <person name="Friedrich D."/>
            <person name="Gadbois L."/>
            <person name="Gearin G."/>
            <person name="Gearin C.R."/>
            <person name="Giannoukos G."/>
            <person name="Goode T."/>
            <person name="Graham J."/>
            <person name="Grandbois E."/>
            <person name="Grewal S."/>
            <person name="Gyaltsen K."/>
            <person name="Hafez N."/>
            <person name="Hagos B."/>
            <person name="Hall J."/>
            <person name="Henson C."/>
            <person name="Hollinger A."/>
            <person name="Honan T."/>
            <person name="Huard M.D."/>
            <person name="Hughes L."/>
            <person name="Hurhula B."/>
            <person name="Husby M.E."/>
            <person name="Kamat A."/>
            <person name="Kanga B."/>
            <person name="Kashin S."/>
            <person name="Khazanovich D."/>
            <person name="Kisner P."/>
            <person name="Lance K."/>
            <person name="Lara M."/>
            <person name="Lee W."/>
            <person name="Lennon N."/>
            <person name="Letendre F."/>
            <person name="LeVine R."/>
            <person name="Lipovsky A."/>
            <person name="Liu X."/>
            <person name="Liu J."/>
            <person name="Liu S."/>
            <person name="Lokyitsang T."/>
            <person name="Lokyitsang Y."/>
            <person name="Lubonja R."/>
            <person name="Lui A."/>
            <person name="MacDonald P."/>
            <person name="Magnisalis V."/>
            <person name="Maru K."/>
            <person name="Matthews C."/>
            <person name="McCusker W."/>
            <person name="McDonough S."/>
            <person name="Mehta T."/>
            <person name="Meldrim J."/>
            <person name="Meneus L."/>
            <person name="Mihai O."/>
            <person name="Mihalev A."/>
            <person name="Mihova T."/>
            <person name="Mittelman R."/>
            <person name="Mlenga V."/>
            <person name="Montmayeur A."/>
            <person name="Mulrain L."/>
            <person name="Navidi A."/>
            <person name="Naylor J."/>
            <person name="Negash T."/>
            <person name="Nguyen T."/>
            <person name="Nguyen N."/>
            <person name="Nicol R."/>
            <person name="Norbu C."/>
            <person name="Norbu N."/>
            <person name="Novod N."/>
            <person name="O'Neill B."/>
            <person name="Osman S."/>
            <person name="Markiewicz E."/>
            <person name="Oyono O.L."/>
            <person name="Patti C."/>
            <person name="Phunkhang P."/>
            <person name="Pierre F."/>
            <person name="Priest M."/>
            <person name="Raghuraman S."/>
            <person name="Rege F."/>
            <person name="Reyes R."/>
            <person name="Rise C."/>
            <person name="Rogov P."/>
            <person name="Ross K."/>
            <person name="Ryan E."/>
            <person name="Settipalli S."/>
            <person name="Shea T."/>
            <person name="Sherpa N."/>
            <person name="Shi L."/>
            <person name="Shih D."/>
            <person name="Sparrow T."/>
            <person name="Spaulding J."/>
            <person name="Stalker J."/>
            <person name="Stange-Thomann N."/>
            <person name="Stavropoulos S."/>
            <person name="Stone C."/>
            <person name="Strader C."/>
            <person name="Tesfaye S."/>
            <person name="Thomson T."/>
            <person name="Thoulutsang Y."/>
            <person name="Thoulutsang D."/>
            <person name="Topham K."/>
            <person name="Topping I."/>
            <person name="Tsamla T."/>
            <person name="Vassiliev H."/>
            <person name="Vo A."/>
            <person name="Wangchuk T."/>
            <person name="Wangdi T."/>
            <person name="Weiand M."/>
            <person name="Wilkinson J."/>
            <person name="Wilson A."/>
            <person name="Yadav S."/>
            <person name="Young G."/>
            <person name="Yu Q."/>
            <person name="Zembek L."/>
            <person name="Zhong D."/>
            <person name="Zimmer A."/>
            <person name="Zwirko Z."/>
            <person name="Jaffe D.B."/>
            <person name="Alvarez P."/>
            <person name="Brockman W."/>
            <person name="Butler J."/>
            <person name="Chin C."/>
            <person name="Gnerre S."/>
            <person name="Grabherr M."/>
            <person name="Kleber M."/>
            <person name="Mauceli E."/>
            <person name="MacCallum I."/>
        </authorList>
    </citation>
    <scope>NUCLEOTIDE SEQUENCE [LARGE SCALE GENOMIC DNA]</scope>
    <source>
        <strain evidence="14">MSH-3 / Tucson 14011-0111.49</strain>
    </source>
</reference>
<keyword evidence="7" id="KW-0865">Zymogen</keyword>
<dbReference type="InterPro" id="IPR018114">
    <property type="entry name" value="TRYPSIN_HIS"/>
</dbReference>
<comment type="catalytic activity">
    <reaction evidence="9">
        <text>Preferential cleavage: Arg-|-Xaa, Lys-|-Xaa.</text>
        <dbReference type="EC" id="3.4.21.4"/>
    </reaction>
</comment>
<dbReference type="MEROPS" id="S01.A55"/>
<proteinExistence type="inferred from homology"/>
<dbReference type="PROSITE" id="PS50240">
    <property type="entry name" value="TRYPSIN_DOM"/>
    <property type="match status" value="1"/>
</dbReference>
<dbReference type="OrthoDB" id="10051896at2759"/>
<dbReference type="HOGENOM" id="CLU_006842_7_1_1"/>
<evidence type="ECO:0000256" key="8">
    <source>
        <dbReference type="ARBA" id="ARBA00023157"/>
    </source>
</evidence>
<keyword evidence="4 11" id="KW-0732">Signal</keyword>
<dbReference type="Gene3D" id="2.40.10.10">
    <property type="entry name" value="Trypsin-like serine proteases"/>
    <property type="match status" value="1"/>
</dbReference>
<dbReference type="SMART" id="SM00020">
    <property type="entry name" value="Tryp_SPc"/>
    <property type="match status" value="1"/>
</dbReference>
<sequence length="261" mass="27765">MPVGLWHLLHLHLHLLLLLLLLRLLPIVVPTNEANSRIVGGIPVDIGTVPYLINLRIGGNFICGGSLVTPTHVVTAAHCVKGVGAARMQVVAGTTRLTEPGVRSDVAKVYTPKAYSSRTLHTDVAVLKLKTPLTGPKIATIELCNSSWNAGELIKVSGWGLVSERSKSVSMQVRSVDVALIPRKSCMSQYKLRGTITNTMFCAAVPGVKDACEGDSGGPAAYQGQLCGIVSWGIGCGRRNSPGVYTSVKTVRSFIDKALNM</sequence>
<evidence type="ECO:0000313" key="14">
    <source>
        <dbReference type="Proteomes" id="UP000008744"/>
    </source>
</evidence>
<dbReference type="GO" id="GO:0006508">
    <property type="term" value="P:proteolysis"/>
    <property type="evidence" value="ECO:0007669"/>
    <property type="project" value="UniProtKB-KW"/>
</dbReference>
<keyword evidence="5" id="KW-0378">Hydrolase</keyword>
<feature type="signal peptide" evidence="11">
    <location>
        <begin position="1"/>
        <end position="30"/>
    </location>
</feature>
<evidence type="ECO:0000256" key="5">
    <source>
        <dbReference type="ARBA" id="ARBA00022801"/>
    </source>
</evidence>
<keyword evidence="14" id="KW-1185">Reference proteome</keyword>
<dbReference type="AlphaFoldDB" id="B4GRP7"/>
<dbReference type="PhylomeDB" id="B4GRP7"/>
<dbReference type="EC" id="3.4.21.4" evidence="10"/>
<dbReference type="EMBL" id="CH479188">
    <property type="protein sequence ID" value="EDW40432.1"/>
    <property type="molecule type" value="Genomic_DNA"/>
</dbReference>
<comment type="subcellular location">
    <subcellularLocation>
        <location evidence="1">Secreted</location>
        <location evidence="1">Extracellular space</location>
    </subcellularLocation>
</comment>
<dbReference type="InterPro" id="IPR001254">
    <property type="entry name" value="Trypsin_dom"/>
</dbReference>
<protein>
    <recommendedName>
        <fullName evidence="10">trypsin</fullName>
        <ecNumber evidence="10">3.4.21.4</ecNumber>
    </recommendedName>
</protein>
<dbReference type="PANTHER" id="PTHR24276">
    <property type="entry name" value="POLYSERASE-RELATED"/>
    <property type="match status" value="1"/>
</dbReference>
<evidence type="ECO:0000256" key="4">
    <source>
        <dbReference type="ARBA" id="ARBA00022729"/>
    </source>
</evidence>
<dbReference type="FunFam" id="2.40.10.10:FF:000034">
    <property type="entry name" value="Eupolytin"/>
    <property type="match status" value="1"/>
</dbReference>
<dbReference type="SMR" id="B4GRP7"/>
<dbReference type="GO" id="GO:0005576">
    <property type="term" value="C:extracellular region"/>
    <property type="evidence" value="ECO:0007669"/>
    <property type="project" value="UniProtKB-SubCell"/>
</dbReference>
<keyword evidence="3" id="KW-0645">Protease</keyword>
<dbReference type="InterPro" id="IPR043504">
    <property type="entry name" value="Peptidase_S1_PA_chymotrypsin"/>
</dbReference>
<feature type="domain" description="Peptidase S1" evidence="12">
    <location>
        <begin position="38"/>
        <end position="260"/>
    </location>
</feature>
<dbReference type="Pfam" id="PF00089">
    <property type="entry name" value="Trypsin"/>
    <property type="match status" value="1"/>
</dbReference>
<evidence type="ECO:0000259" key="12">
    <source>
        <dbReference type="PROSITE" id="PS50240"/>
    </source>
</evidence>
<accession>B4GRP7</accession>
<evidence type="ECO:0000256" key="1">
    <source>
        <dbReference type="ARBA" id="ARBA00004239"/>
    </source>
</evidence>
<dbReference type="KEGG" id="dpe:6596208"/>
<evidence type="ECO:0000256" key="3">
    <source>
        <dbReference type="ARBA" id="ARBA00022670"/>
    </source>
</evidence>
<evidence type="ECO:0000256" key="7">
    <source>
        <dbReference type="ARBA" id="ARBA00023145"/>
    </source>
</evidence>
<comment type="similarity">
    <text evidence="2">Belongs to the peptidase S1 family.</text>
</comment>
<evidence type="ECO:0000256" key="2">
    <source>
        <dbReference type="ARBA" id="ARBA00007664"/>
    </source>
</evidence>
<name>B4GRP7_DROPE</name>
<feature type="chain" id="PRO_5002807133" description="trypsin" evidence="11">
    <location>
        <begin position="31"/>
        <end position="261"/>
    </location>
</feature>
<dbReference type="InterPro" id="IPR001314">
    <property type="entry name" value="Peptidase_S1A"/>
</dbReference>
<evidence type="ECO:0000313" key="13">
    <source>
        <dbReference type="EMBL" id="EDW40432.1"/>
    </source>
</evidence>
<keyword evidence="6" id="KW-0720">Serine protease</keyword>
<dbReference type="InterPro" id="IPR009003">
    <property type="entry name" value="Peptidase_S1_PA"/>
</dbReference>
<dbReference type="PRINTS" id="PR00722">
    <property type="entry name" value="CHYMOTRYPSIN"/>
</dbReference>
<evidence type="ECO:0000256" key="9">
    <source>
        <dbReference type="ARBA" id="ARBA00036320"/>
    </source>
</evidence>
<evidence type="ECO:0000256" key="6">
    <source>
        <dbReference type="ARBA" id="ARBA00022825"/>
    </source>
</evidence>
<dbReference type="PANTHER" id="PTHR24276:SF91">
    <property type="entry name" value="AT26814P-RELATED"/>
    <property type="match status" value="1"/>
</dbReference>
<dbReference type="CDD" id="cd00190">
    <property type="entry name" value="Tryp_SPc"/>
    <property type="match status" value="1"/>
</dbReference>
<evidence type="ECO:0000256" key="10">
    <source>
        <dbReference type="ARBA" id="ARBA00038868"/>
    </source>
</evidence>
<dbReference type="STRING" id="7234.B4GRP7"/>
<dbReference type="OMA" id="PSRILVW"/>
<dbReference type="PROSITE" id="PS00134">
    <property type="entry name" value="TRYPSIN_HIS"/>
    <property type="match status" value="1"/>
</dbReference>